<protein>
    <submittedName>
        <fullName evidence="3">RNA polymerase sigma factor</fullName>
    </submittedName>
</protein>
<dbReference type="Proteomes" id="UP001596091">
    <property type="component" value="Unassembled WGS sequence"/>
</dbReference>
<feature type="domain" description="RNA polymerase sigma-70 region 2" evidence="2">
    <location>
        <begin position="16"/>
        <end position="80"/>
    </location>
</feature>
<dbReference type="RefSeq" id="WP_263338452.1">
    <property type="nucleotide sequence ID" value="NZ_JAGSYH010000004.1"/>
</dbReference>
<comment type="caution">
    <text evidence="3">The sequence shown here is derived from an EMBL/GenBank/DDBJ whole genome shotgun (WGS) entry which is preliminary data.</text>
</comment>
<proteinExistence type="predicted"/>
<gene>
    <name evidence="3" type="ORF">ACFPT7_07740</name>
</gene>
<dbReference type="Pfam" id="PF04542">
    <property type="entry name" value="Sigma70_r2"/>
    <property type="match status" value="1"/>
</dbReference>
<reference evidence="4" key="1">
    <citation type="journal article" date="2019" name="Int. J. Syst. Evol. Microbiol.">
        <title>The Global Catalogue of Microorganisms (GCM) 10K type strain sequencing project: providing services to taxonomists for standard genome sequencing and annotation.</title>
        <authorList>
            <consortium name="The Broad Institute Genomics Platform"/>
            <consortium name="The Broad Institute Genome Sequencing Center for Infectious Disease"/>
            <person name="Wu L."/>
            <person name="Ma J."/>
        </authorList>
    </citation>
    <scope>NUCLEOTIDE SEQUENCE [LARGE SCALE GENOMIC DNA]</scope>
    <source>
        <strain evidence="4">JCM 4087</strain>
    </source>
</reference>
<dbReference type="InterPro" id="IPR007627">
    <property type="entry name" value="RNA_pol_sigma70_r2"/>
</dbReference>
<sequence length="989" mass="110562">MERAADREKVFLDQYEWLFRRALRLSRGERTEAEDLVHDCYVRFVQASSDIQLDDEDRLRGYLHRTLQHLAHSNYESKGRDAFSSLEVVDYDSAEFALTSVDRSNLLYIRSDLAGICDYCCLRRKTSRAGSVLIFRFFLNYYPSEIVRLLKISSAAVYKLTETGRLEAKAFLTRPEGLHFLGSNARPSSSFSRRFLPESPTALFAELKRRIFAEPEGACFAPGRLEQLYASDSQEQLTTRDVAHLASCRTCLERANHLLRLLGLPPWFSDFNDPNDGEPPRSSGAKQEPLTRMRKKARDVHEHRPRNLELVIDGEVYSAQQITSAKSHFQIKLNSSSIPRFIEVRSEQRVRLLCLDVQNYDAAEVIQLEAEAALSDDRVLSLELDLGGGVPIVDVSYYDPILEPLNDDWAHEDELRPPVYPKTHTSATPTREPALVRRVRSILSSWFARSDSSWPLSVLGATTVVGLIAFGALWISQPEHKSPVQPQAIELLAESQRKADSAIPLRGAAHRTFSLEIRSQDGSVIESGTIDTLHSNSPKRSAARYHDAHGNLLAGRWEDSSGSVTTYSRKTGIHRPSGETTQLTSSNAWTHVPEAKDFEELSADAKDLRVKRDTNAFDITFENHDIANRSTALVSADLVLTADSMRPVRETLLLRDGDMTLQYQFRELRYEVLPSNRVVDRDFEPAPSILESSATSPHDPQRSGGDSAHLALEALQLLDNLGSHVEQIVNLERKPDGTITLNGVFPTSSQKSSVEHIFEALHGGQKLRLSLHASDEPTSAAATSRPISIESLAPVDLGSQRIPFDPELRTGLTAEGFVGTQLDDRVRVVASSIATRGAQLHREAWSICQIAATDFTSDELRQMAPQDQMLWLTLLDKHLQSFEQQNALLRSDLTHVQQDPNARSPATPIAISPLPNPDELGRATVLLNHNTERLDRLLTAGFTLSPSGLPANVNLATVTQLTSNLETEERSLRETIERLYLSERADVKE</sequence>
<organism evidence="3 4">
    <name type="scientific">Acidicapsa dinghuensis</name>
    <dbReference type="NCBI Taxonomy" id="2218256"/>
    <lineage>
        <taxon>Bacteria</taxon>
        <taxon>Pseudomonadati</taxon>
        <taxon>Acidobacteriota</taxon>
        <taxon>Terriglobia</taxon>
        <taxon>Terriglobales</taxon>
        <taxon>Acidobacteriaceae</taxon>
        <taxon>Acidicapsa</taxon>
    </lineage>
</organism>
<dbReference type="SUPFAM" id="SSF88946">
    <property type="entry name" value="Sigma2 domain of RNA polymerase sigma factors"/>
    <property type="match status" value="1"/>
</dbReference>
<dbReference type="Gene3D" id="1.10.1740.10">
    <property type="match status" value="1"/>
</dbReference>
<keyword evidence="4" id="KW-1185">Reference proteome</keyword>
<evidence type="ECO:0000259" key="2">
    <source>
        <dbReference type="Pfam" id="PF04542"/>
    </source>
</evidence>
<name>A0ABW1EG02_9BACT</name>
<evidence type="ECO:0000256" key="1">
    <source>
        <dbReference type="SAM" id="MobiDB-lite"/>
    </source>
</evidence>
<dbReference type="InterPro" id="IPR013325">
    <property type="entry name" value="RNA_pol_sigma_r2"/>
</dbReference>
<dbReference type="EMBL" id="JBHSPH010000002">
    <property type="protein sequence ID" value="MFC5862180.1"/>
    <property type="molecule type" value="Genomic_DNA"/>
</dbReference>
<evidence type="ECO:0000313" key="3">
    <source>
        <dbReference type="EMBL" id="MFC5862180.1"/>
    </source>
</evidence>
<feature type="region of interest" description="Disordered" evidence="1">
    <location>
        <begin position="272"/>
        <end position="299"/>
    </location>
</feature>
<accession>A0ABW1EG02</accession>
<evidence type="ECO:0000313" key="4">
    <source>
        <dbReference type="Proteomes" id="UP001596091"/>
    </source>
</evidence>